<dbReference type="SMART" id="SM00487">
    <property type="entry name" value="DEXDc"/>
    <property type="match status" value="1"/>
</dbReference>
<dbReference type="OrthoDB" id="9760715at2"/>
<dbReference type="SMART" id="SM00490">
    <property type="entry name" value="HELICc"/>
    <property type="match status" value="1"/>
</dbReference>
<evidence type="ECO:0000259" key="2">
    <source>
        <dbReference type="PROSITE" id="PS51192"/>
    </source>
</evidence>
<dbReference type="InterPro" id="IPR000330">
    <property type="entry name" value="SNF2_N"/>
</dbReference>
<keyword evidence="4" id="KW-0547">Nucleotide-binding</keyword>
<evidence type="ECO:0000313" key="4">
    <source>
        <dbReference type="EMBL" id="TWE18099.1"/>
    </source>
</evidence>
<gene>
    <name evidence="4" type="ORF">FB465_3148</name>
</gene>
<evidence type="ECO:0000259" key="3">
    <source>
        <dbReference type="PROSITE" id="PS51194"/>
    </source>
</evidence>
<dbReference type="InterPro" id="IPR001650">
    <property type="entry name" value="Helicase_C-like"/>
</dbReference>
<name>A0A561ER78_9ACTN</name>
<dbReference type="EMBL" id="VIVR01000001">
    <property type="protein sequence ID" value="TWE18099.1"/>
    <property type="molecule type" value="Genomic_DNA"/>
</dbReference>
<dbReference type="Pfam" id="PF00271">
    <property type="entry name" value="Helicase_C"/>
    <property type="match status" value="1"/>
</dbReference>
<dbReference type="PROSITE" id="PS51192">
    <property type="entry name" value="HELICASE_ATP_BIND_1"/>
    <property type="match status" value="1"/>
</dbReference>
<reference evidence="4 5" key="1">
    <citation type="submission" date="2019-06" db="EMBL/GenBank/DDBJ databases">
        <title>Sequencing the genomes of 1000 actinobacteria strains.</title>
        <authorList>
            <person name="Klenk H.-P."/>
        </authorList>
    </citation>
    <scope>NUCLEOTIDE SEQUENCE [LARGE SCALE GENOMIC DNA]</scope>
    <source>
        <strain evidence="4 5">DSM 41649</strain>
    </source>
</reference>
<dbReference type="InterPro" id="IPR022138">
    <property type="entry name" value="DUF3670"/>
</dbReference>
<feature type="domain" description="Helicase C-terminal" evidence="3">
    <location>
        <begin position="869"/>
        <end position="1025"/>
    </location>
</feature>
<dbReference type="Gene3D" id="3.40.50.300">
    <property type="entry name" value="P-loop containing nucleotide triphosphate hydrolases"/>
    <property type="match status" value="1"/>
</dbReference>
<dbReference type="Pfam" id="PF00176">
    <property type="entry name" value="SNF2-rel_dom"/>
    <property type="match status" value="1"/>
</dbReference>
<sequence>MYALHALWRADGRLALWAEDAQAYGTARAPGARPEGRAAAHPYACSAGIVARLLAGIGPGLGWLAEQAPERWSTLVLPSRDAAPAPSPQLPVGATGRGVALAPWRVPVLLFAPAEAAQLLGELFDPHWSVATVELPGTGPAEVAYGASLRWLTAVHDLAWRLVDQGRVLPVVRDEDGVPYARWQPAPDPAARREAAALAAGCPPVCRAEQRPGAGARSADALLAELLDVLVDCETRTALDGTPSPLRTEPANAAEAWLAALHSADGRVATGHASIGALTELQEQLAAWYAGAPDPDSPLRLCFRLSEPLGPSADDPEGGVSDDGWRLDFLLQAVDQPSLLVAAEDLWAGGAALAALSRKAGDPIEWYTAELARAALRRPELRPALRSSHPAGLDLDRAGALSFLREAAPALAEAGFGVLLPAWWQRRPRLGLALTVARTPAPGAVERAAQVDRDAIVAFHWQAALGELTLTLQELADLGAAQQGLVRLRGRWVEVDAAQIAAALAFLARQGTGSMPTTDVLRLALDPGARVAGLPVRGVSAAGPLGDLLAGRAGERTPPPALPEGFGTTLRPYQEGGLAWLHALSRLGLGAVLADDMGLGKTVQALALIAAEQAAAAAGQAEGGPTLLVCPMSLVGNWQREAERFAPMLRVHVHHGAEREPLADGADLVITTYGLVQRDVEELRRISWRRVIADEAQFIKNTATAQSRAVRSLPATHRIALTGTPVENRLSELHAVLDFANPGLFGSAESFKERYGIPVEQNGSSSATSRLRRLTGPFILRRLKSDPAIAAELPAKQEITVWCNLTAEQAGLYQAVVADLLQRVQGIRGVERKGTVLAAIGKLKQVCNHPAQLLHDRSELADRSGKVARLEEILAEALAEGDRTLVFTQYAEFGAMLQPHLTERLGEEVLYLHGGVPKRRREELVARFQAPGGPRVFLLSLKAGGTGLNLTAANQVIHLDRWWNPAVEDQATDRAFRIGQRRDVQVRRFVCVGTVEERIAQLIESKRALAEAVVGEGEQWLGELTGDSLRELVALSADAVGEDEGE</sequence>
<dbReference type="AlphaFoldDB" id="A0A561ER78"/>
<keyword evidence="4" id="KW-0067">ATP-binding</keyword>
<keyword evidence="5" id="KW-1185">Reference proteome</keyword>
<evidence type="ECO:0000256" key="1">
    <source>
        <dbReference type="ARBA" id="ARBA00022801"/>
    </source>
</evidence>
<proteinExistence type="predicted"/>
<dbReference type="FunFam" id="3.40.50.300:FF:000533">
    <property type="entry name" value="Helicase, Snf2 family"/>
    <property type="match status" value="1"/>
</dbReference>
<dbReference type="GO" id="GO:0004386">
    <property type="term" value="F:helicase activity"/>
    <property type="evidence" value="ECO:0007669"/>
    <property type="project" value="UniProtKB-KW"/>
</dbReference>
<dbReference type="PANTHER" id="PTHR10799">
    <property type="entry name" value="SNF2/RAD54 HELICASE FAMILY"/>
    <property type="match status" value="1"/>
</dbReference>
<dbReference type="InterPro" id="IPR049730">
    <property type="entry name" value="SNF2/RAD54-like_C"/>
</dbReference>
<dbReference type="InterPro" id="IPR038718">
    <property type="entry name" value="SNF2-like_sf"/>
</dbReference>
<organism evidence="4 5">
    <name type="scientific">Kitasatospora atroaurantiaca</name>
    <dbReference type="NCBI Taxonomy" id="285545"/>
    <lineage>
        <taxon>Bacteria</taxon>
        <taxon>Bacillati</taxon>
        <taxon>Actinomycetota</taxon>
        <taxon>Actinomycetes</taxon>
        <taxon>Kitasatosporales</taxon>
        <taxon>Streptomycetaceae</taxon>
        <taxon>Kitasatospora</taxon>
    </lineage>
</organism>
<dbReference type="GO" id="GO:0016787">
    <property type="term" value="F:hydrolase activity"/>
    <property type="evidence" value="ECO:0007669"/>
    <property type="project" value="UniProtKB-KW"/>
</dbReference>
<dbReference type="InterPro" id="IPR014001">
    <property type="entry name" value="Helicase_ATP-bd"/>
</dbReference>
<dbReference type="Proteomes" id="UP000318416">
    <property type="component" value="Unassembled WGS sequence"/>
</dbReference>
<dbReference type="Gene3D" id="3.40.50.10810">
    <property type="entry name" value="Tandem AAA-ATPase domain"/>
    <property type="match status" value="1"/>
</dbReference>
<dbReference type="PROSITE" id="PS51194">
    <property type="entry name" value="HELICASE_CTER"/>
    <property type="match status" value="1"/>
</dbReference>
<accession>A0A561ER78</accession>
<comment type="caution">
    <text evidence="4">The sequence shown here is derived from an EMBL/GenBank/DDBJ whole genome shotgun (WGS) entry which is preliminary data.</text>
</comment>
<keyword evidence="1" id="KW-0378">Hydrolase</keyword>
<dbReference type="Pfam" id="PF12419">
    <property type="entry name" value="DUF3670"/>
    <property type="match status" value="1"/>
</dbReference>
<dbReference type="SUPFAM" id="SSF52540">
    <property type="entry name" value="P-loop containing nucleoside triphosphate hydrolases"/>
    <property type="match status" value="2"/>
</dbReference>
<dbReference type="RefSeq" id="WP_145791204.1">
    <property type="nucleotide sequence ID" value="NZ_BAAABR010000029.1"/>
</dbReference>
<feature type="domain" description="Helicase ATP-binding" evidence="2">
    <location>
        <begin position="582"/>
        <end position="743"/>
    </location>
</feature>
<dbReference type="GO" id="GO:0005524">
    <property type="term" value="F:ATP binding"/>
    <property type="evidence" value="ECO:0007669"/>
    <property type="project" value="InterPro"/>
</dbReference>
<protein>
    <submittedName>
        <fullName evidence="4">SNF2 family DNA or RNA helicase</fullName>
    </submittedName>
</protein>
<keyword evidence="4" id="KW-0347">Helicase</keyword>
<dbReference type="CDD" id="cd18793">
    <property type="entry name" value="SF2_C_SNF"/>
    <property type="match status" value="1"/>
</dbReference>
<evidence type="ECO:0000313" key="5">
    <source>
        <dbReference type="Proteomes" id="UP000318416"/>
    </source>
</evidence>
<dbReference type="InterPro" id="IPR027417">
    <property type="entry name" value="P-loop_NTPase"/>
</dbReference>